<protein>
    <submittedName>
        <fullName evidence="1">Uncharacterized protein</fullName>
    </submittedName>
</protein>
<evidence type="ECO:0000313" key="2">
    <source>
        <dbReference type="Proteomes" id="UP000245626"/>
    </source>
</evidence>
<evidence type="ECO:0000313" key="1">
    <source>
        <dbReference type="EMBL" id="PWN53053.1"/>
    </source>
</evidence>
<accession>A0ACD0P4K1</accession>
<reference evidence="1 2" key="1">
    <citation type="journal article" date="2018" name="Mol. Biol. Evol.">
        <title>Broad Genomic Sampling Reveals a Smut Pathogenic Ancestry of the Fungal Clade Ustilaginomycotina.</title>
        <authorList>
            <person name="Kijpornyongpan T."/>
            <person name="Mondo S.J."/>
            <person name="Barry K."/>
            <person name="Sandor L."/>
            <person name="Lee J."/>
            <person name="Lipzen A."/>
            <person name="Pangilinan J."/>
            <person name="LaButti K."/>
            <person name="Hainaut M."/>
            <person name="Henrissat B."/>
            <person name="Grigoriev I.V."/>
            <person name="Spatafora J.W."/>
            <person name="Aime M.C."/>
        </authorList>
    </citation>
    <scope>NUCLEOTIDE SEQUENCE [LARGE SCALE GENOMIC DNA]</scope>
    <source>
        <strain evidence="1 2">SA 807</strain>
    </source>
</reference>
<organism evidence="1 2">
    <name type="scientific">Violaceomyces palustris</name>
    <dbReference type="NCBI Taxonomy" id="1673888"/>
    <lineage>
        <taxon>Eukaryota</taxon>
        <taxon>Fungi</taxon>
        <taxon>Dikarya</taxon>
        <taxon>Basidiomycota</taxon>
        <taxon>Ustilaginomycotina</taxon>
        <taxon>Ustilaginomycetes</taxon>
        <taxon>Violaceomycetales</taxon>
        <taxon>Violaceomycetaceae</taxon>
        <taxon>Violaceomyces</taxon>
    </lineage>
</organism>
<sequence>MSAAFPPSHATSLPPRLPSDRHLSKVGRLLNNYRRYSSKDASLVPLSILMLGATATGIYFFSHKTSERGRLAQLKRHPEPGPESLLCYSHPNLGLTERHHIGLPARGEEFIAKRRAKPAPGGGGGGGGMETQREASGGPRGVAFQDRIKVGAALRGSEKEANRRPSGQVGAERRPNLFQRWRPPSPPPVASESAPPAGAWNETKRQVALLQAEGGLL</sequence>
<dbReference type="EMBL" id="KZ819744">
    <property type="protein sequence ID" value="PWN53053.1"/>
    <property type="molecule type" value="Genomic_DNA"/>
</dbReference>
<name>A0ACD0P4K1_9BASI</name>
<gene>
    <name evidence="1" type="ORF">IE53DRAFT_384489</name>
</gene>
<dbReference type="Proteomes" id="UP000245626">
    <property type="component" value="Unassembled WGS sequence"/>
</dbReference>
<proteinExistence type="predicted"/>
<keyword evidence="2" id="KW-1185">Reference proteome</keyword>